<organism evidence="1 2">
    <name type="scientific">Dermatophagoides pteronyssinus</name>
    <name type="common">European house dust mite</name>
    <dbReference type="NCBI Taxonomy" id="6956"/>
    <lineage>
        <taxon>Eukaryota</taxon>
        <taxon>Metazoa</taxon>
        <taxon>Ecdysozoa</taxon>
        <taxon>Arthropoda</taxon>
        <taxon>Chelicerata</taxon>
        <taxon>Arachnida</taxon>
        <taxon>Acari</taxon>
        <taxon>Acariformes</taxon>
        <taxon>Sarcoptiformes</taxon>
        <taxon>Astigmata</taxon>
        <taxon>Psoroptidia</taxon>
        <taxon>Analgoidea</taxon>
        <taxon>Pyroglyphidae</taxon>
        <taxon>Dermatophagoidinae</taxon>
        <taxon>Dermatophagoides</taxon>
    </lineage>
</organism>
<dbReference type="Proteomes" id="UP000887458">
    <property type="component" value="Unassembled WGS sequence"/>
</dbReference>
<evidence type="ECO:0000313" key="2">
    <source>
        <dbReference type="Proteomes" id="UP000887458"/>
    </source>
</evidence>
<comment type="caution">
    <text evidence="1">The sequence shown here is derived from an EMBL/GenBank/DDBJ whole genome shotgun (WGS) entry which is preliminary data.</text>
</comment>
<gene>
    <name evidence="1" type="ORF">DERP_005857</name>
</gene>
<accession>A0ABQ8J9R0</accession>
<proteinExistence type="predicted"/>
<dbReference type="EMBL" id="NJHN03000060">
    <property type="protein sequence ID" value="KAH9419347.1"/>
    <property type="molecule type" value="Genomic_DNA"/>
</dbReference>
<protein>
    <submittedName>
        <fullName evidence="1">Uncharacterized protein</fullName>
    </submittedName>
</protein>
<reference evidence="1 2" key="2">
    <citation type="journal article" date="2022" name="Mol. Biol. Evol.">
        <title>Comparative Genomics Reveals Insights into the Divergent Evolution of Astigmatic Mites and Household Pest Adaptations.</title>
        <authorList>
            <person name="Xiong Q."/>
            <person name="Wan A.T."/>
            <person name="Liu X."/>
            <person name="Fung C.S."/>
            <person name="Xiao X."/>
            <person name="Malainual N."/>
            <person name="Hou J."/>
            <person name="Wang L."/>
            <person name="Wang M."/>
            <person name="Yang K.Y."/>
            <person name="Cui Y."/>
            <person name="Leung E.L."/>
            <person name="Nong W."/>
            <person name="Shin S.K."/>
            <person name="Au S.W."/>
            <person name="Jeong K.Y."/>
            <person name="Chew F.T."/>
            <person name="Hui J.H."/>
            <person name="Leung T.F."/>
            <person name="Tungtrongchitr A."/>
            <person name="Zhong N."/>
            <person name="Liu Z."/>
            <person name="Tsui S.K."/>
        </authorList>
    </citation>
    <scope>NUCLEOTIDE SEQUENCE [LARGE SCALE GENOMIC DNA]</scope>
    <source>
        <strain evidence="1">Derp</strain>
    </source>
</reference>
<name>A0ABQ8J9R0_DERPT</name>
<sequence length="93" mass="11219">MNTKTRYDMINLKLFFDDYISTTCACFVKDFNVDSGIMIIYKLTEMNASNLNFISIIHEFWIEMNEIFGKNKQQQQHQCCQQIDMFFYRESDQ</sequence>
<evidence type="ECO:0000313" key="1">
    <source>
        <dbReference type="EMBL" id="KAH9419347.1"/>
    </source>
</evidence>
<keyword evidence="2" id="KW-1185">Reference proteome</keyword>
<reference evidence="1 2" key="1">
    <citation type="journal article" date="2018" name="J. Allergy Clin. Immunol.">
        <title>High-quality assembly of Dermatophagoides pteronyssinus genome and transcriptome reveals a wide range of novel allergens.</title>
        <authorList>
            <person name="Liu X.Y."/>
            <person name="Yang K.Y."/>
            <person name="Wang M.Q."/>
            <person name="Kwok J.S."/>
            <person name="Zeng X."/>
            <person name="Yang Z."/>
            <person name="Xiao X.J."/>
            <person name="Lau C.P."/>
            <person name="Li Y."/>
            <person name="Huang Z.M."/>
            <person name="Ba J.G."/>
            <person name="Yim A.K."/>
            <person name="Ouyang C.Y."/>
            <person name="Ngai S.M."/>
            <person name="Chan T.F."/>
            <person name="Leung E.L."/>
            <person name="Liu L."/>
            <person name="Liu Z.G."/>
            <person name="Tsui S.K."/>
        </authorList>
    </citation>
    <scope>NUCLEOTIDE SEQUENCE [LARGE SCALE GENOMIC DNA]</scope>
    <source>
        <strain evidence="1">Derp</strain>
    </source>
</reference>